<dbReference type="GO" id="GO:0000287">
    <property type="term" value="F:magnesium ion binding"/>
    <property type="evidence" value="ECO:0007669"/>
    <property type="project" value="TreeGrafter"/>
</dbReference>
<evidence type="ECO:0000256" key="5">
    <source>
        <dbReference type="PIRSR" id="PIRSR015582-1"/>
    </source>
</evidence>
<comment type="caution">
    <text evidence="8">The sequence shown here is derived from an EMBL/GenBank/DDBJ whole genome shotgun (WGS) entry which is preliminary data.</text>
</comment>
<feature type="binding site" evidence="6">
    <location>
        <position position="118"/>
    </location>
    <ligand>
        <name>Mg(2+)</name>
        <dbReference type="ChEBI" id="CHEBI:18420"/>
    </ligand>
</feature>
<evidence type="ECO:0000313" key="8">
    <source>
        <dbReference type="EMBL" id="GAM01930.1"/>
    </source>
</evidence>
<dbReference type="Proteomes" id="UP000032305">
    <property type="component" value="Unassembled WGS sequence"/>
</dbReference>
<feature type="binding site" evidence="5">
    <location>
        <position position="65"/>
    </location>
    <ligand>
        <name>substrate</name>
    </ligand>
</feature>
<evidence type="ECO:0000256" key="6">
    <source>
        <dbReference type="PIRSR" id="PIRSR015582-2"/>
    </source>
</evidence>
<evidence type="ECO:0000259" key="7">
    <source>
        <dbReference type="Pfam" id="PF03328"/>
    </source>
</evidence>
<dbReference type="InterPro" id="IPR005000">
    <property type="entry name" value="Aldolase/citrate-lyase_domain"/>
</dbReference>
<dbReference type="InterPro" id="IPR011206">
    <property type="entry name" value="Citrate_lyase_beta/mcl1/mcl2"/>
</dbReference>
<dbReference type="EMBL" id="BBPI01000070">
    <property type="protein sequence ID" value="GAM01930.1"/>
    <property type="molecule type" value="Genomic_DNA"/>
</dbReference>
<dbReference type="RefSeq" id="WP_042489460.1">
    <property type="nucleotide sequence ID" value="NZ_BBPI01000070.1"/>
</dbReference>
<evidence type="ECO:0000256" key="1">
    <source>
        <dbReference type="ARBA" id="ARBA00001946"/>
    </source>
</evidence>
<accession>A0A0A1W908</accession>
<comment type="cofactor">
    <cofactor evidence="1">
        <name>Mg(2+)</name>
        <dbReference type="ChEBI" id="CHEBI:18420"/>
    </cofactor>
</comment>
<reference evidence="8 9" key="1">
    <citation type="submission" date="2014-11" db="EMBL/GenBank/DDBJ databases">
        <title>Whole genome shotgun sequence of Sphingomonas parapaucimobilis NBRC 15100.</title>
        <authorList>
            <person name="Katano-Makiyama Y."/>
            <person name="Hosoyama A."/>
            <person name="Hashimoto M."/>
            <person name="Hosoyama Y."/>
            <person name="Noguchi M."/>
            <person name="Numata M."/>
            <person name="Tsuchikane K."/>
            <person name="Hirakata S."/>
            <person name="Uohara A."/>
            <person name="Shimodaira J."/>
            <person name="Ohji S."/>
            <person name="Ichikawa N."/>
            <person name="Kimura A."/>
            <person name="Yamazoe A."/>
            <person name="Fujita N."/>
        </authorList>
    </citation>
    <scope>NUCLEOTIDE SEQUENCE [LARGE SCALE GENOMIC DNA]</scope>
    <source>
        <strain evidence="8 9">NBRC 15100</strain>
    </source>
</reference>
<dbReference type="AlphaFoldDB" id="A0A0A1W908"/>
<keyword evidence="9" id="KW-1185">Reference proteome</keyword>
<keyword evidence="4 6" id="KW-0460">Magnesium</keyword>
<organism evidence="8 9">
    <name type="scientific">Sphingomonas parapaucimobilis NBRC 15100</name>
    <dbReference type="NCBI Taxonomy" id="1219049"/>
    <lineage>
        <taxon>Bacteria</taxon>
        <taxon>Pseudomonadati</taxon>
        <taxon>Pseudomonadota</taxon>
        <taxon>Alphaproteobacteria</taxon>
        <taxon>Sphingomonadales</taxon>
        <taxon>Sphingomonadaceae</taxon>
        <taxon>Sphingomonas</taxon>
    </lineage>
</organism>
<comment type="similarity">
    <text evidence="2">Belongs to the HpcH/HpaI aldolase family.</text>
</comment>
<keyword evidence="3 6" id="KW-0479">Metal-binding</keyword>
<dbReference type="eggNOG" id="COG2301">
    <property type="taxonomic scope" value="Bacteria"/>
</dbReference>
<dbReference type="GO" id="GO:0016829">
    <property type="term" value="F:lyase activity"/>
    <property type="evidence" value="ECO:0007669"/>
    <property type="project" value="UniProtKB-KW"/>
</dbReference>
<evidence type="ECO:0000256" key="3">
    <source>
        <dbReference type="ARBA" id="ARBA00022723"/>
    </source>
</evidence>
<feature type="domain" description="HpcH/HpaI aldolase/citrate lyase" evidence="7">
    <location>
        <begin position="4"/>
        <end position="215"/>
    </location>
</feature>
<dbReference type="PIRSF" id="PIRSF015582">
    <property type="entry name" value="Cit_lyase_B"/>
    <property type="match status" value="1"/>
</dbReference>
<dbReference type="SUPFAM" id="SSF51621">
    <property type="entry name" value="Phosphoenolpyruvate/pyruvate domain"/>
    <property type="match status" value="1"/>
</dbReference>
<evidence type="ECO:0000256" key="4">
    <source>
        <dbReference type="ARBA" id="ARBA00022842"/>
    </source>
</evidence>
<evidence type="ECO:0000256" key="2">
    <source>
        <dbReference type="ARBA" id="ARBA00005568"/>
    </source>
</evidence>
<dbReference type="InterPro" id="IPR040442">
    <property type="entry name" value="Pyrv_kinase-like_dom_sf"/>
</dbReference>
<dbReference type="PANTHER" id="PTHR32308:SF10">
    <property type="entry name" value="CITRATE LYASE SUBUNIT BETA"/>
    <property type="match status" value="1"/>
</dbReference>
<keyword evidence="8" id="KW-0456">Lyase</keyword>
<evidence type="ECO:0000313" key="9">
    <source>
        <dbReference type="Proteomes" id="UP000032305"/>
    </source>
</evidence>
<proteinExistence type="inferred from homology"/>
<gene>
    <name evidence="8" type="ORF">SP5_070_00130</name>
</gene>
<dbReference type="Gene3D" id="3.20.20.60">
    <property type="entry name" value="Phosphoenolpyruvate-binding domains"/>
    <property type="match status" value="1"/>
</dbReference>
<dbReference type="Pfam" id="PF03328">
    <property type="entry name" value="HpcH_HpaI"/>
    <property type="match status" value="1"/>
</dbReference>
<dbReference type="GO" id="GO:0006107">
    <property type="term" value="P:oxaloacetate metabolic process"/>
    <property type="evidence" value="ECO:0007669"/>
    <property type="project" value="TreeGrafter"/>
</dbReference>
<protein>
    <submittedName>
        <fullName evidence="8">Putative acyl-CoA lyase</fullName>
    </submittedName>
</protein>
<name>A0A0A1W908_9SPHN</name>
<feature type="binding site" evidence="5">
    <location>
        <position position="118"/>
    </location>
    <ligand>
        <name>substrate</name>
    </ligand>
</feature>
<feature type="binding site" evidence="6">
    <location>
        <position position="147"/>
    </location>
    <ligand>
        <name>Mg(2+)</name>
        <dbReference type="ChEBI" id="CHEBI:18420"/>
    </ligand>
</feature>
<dbReference type="InterPro" id="IPR015813">
    <property type="entry name" value="Pyrv/PenolPyrv_kinase-like_dom"/>
</dbReference>
<dbReference type="PANTHER" id="PTHR32308">
    <property type="entry name" value="LYASE BETA SUBUNIT, PUTATIVE (AFU_ORTHOLOGUE AFUA_4G13030)-RELATED"/>
    <property type="match status" value="1"/>
</dbReference>
<dbReference type="OrthoDB" id="9800547at2"/>
<sequence>MILRSALFLPASNSRAIAKARMFDSDAVILDLEDAVAPDAKAMARDAAVAAVREGGFGERLLVVRTNGLDTPHAMDDLAALATTRPAAVLIPKVDDVATLAAARAALGPDVPLWAMIETCRGILSLGAIAQAATGLGLTALVAGTNDLAKEMRLPSPPAPEALLPLRVQIVVAARSAGLIALDGVCNALDAPERLAAECTEGRRLGFDGKTLIHPNQIAAAHAGFGPDAAEIAWAQRVVEAFADSEQAALGAIRLDGQMVERLHLAEAERILALAHSSPARGGGRPKA</sequence>